<gene>
    <name evidence="2" type="ORF">THAPSDRAFT_25509</name>
</gene>
<name>B8LDK5_THAPS</name>
<dbReference type="KEGG" id="tps:THAPSDRAFT_25509"/>
<sequence>MDTDAIASSAEAMEEGDRQCWTTSATQGNLMNTIGQTLIALSTSPHLRSVPLLLIVISSTAFAIGIILTHSEVQQFYSWCTTHDLMECGTRCYNACVTVWNECEQQFVNATGAKNWNEAVDVVQNGLKSGKEVVGMKLEKTVECIDGLVMDDLLRMVVKVGSEVVLGVGGGIILYSIPEEVFPTVDDDDDGGEGVVVSTDVSGRMKNVRRRLIHAVDPTLDQILFRQGGLWDVMPSSWRDALIGLAAVKAAMKTNCNDKVGTVDSPTADSTANEYDSNSLDDEETSSGDALVVSPPTHIHFDVKHEHNLPRDLSASTNGESIADALKATIHDLVVSHLKRNSKQQRSSTTGQTQDDQQLNQLQKPPASSPPPSQFERLLQGATIATTLSFFLHLRSSPSTRKAWGSAFHFLSSVGLLSTAVGASVASKLVSSASSNNIVGMKNPIIGMVCSKLLPSTLENVNDKLQRIVTRIKEEMKNNKRLQVTLALTVLYGMKRLPRIRKR</sequence>
<organism evidence="2 3">
    <name type="scientific">Thalassiosira pseudonana</name>
    <name type="common">Marine diatom</name>
    <name type="synonym">Cyclotella nana</name>
    <dbReference type="NCBI Taxonomy" id="35128"/>
    <lineage>
        <taxon>Eukaryota</taxon>
        <taxon>Sar</taxon>
        <taxon>Stramenopiles</taxon>
        <taxon>Ochrophyta</taxon>
        <taxon>Bacillariophyta</taxon>
        <taxon>Coscinodiscophyceae</taxon>
        <taxon>Thalassiosirophycidae</taxon>
        <taxon>Thalassiosirales</taxon>
        <taxon>Thalassiosiraceae</taxon>
        <taxon>Thalassiosira</taxon>
    </lineage>
</organism>
<feature type="compositionally biased region" description="Polar residues" evidence="1">
    <location>
        <begin position="264"/>
        <end position="278"/>
    </location>
</feature>
<keyword evidence="3" id="KW-1185">Reference proteome</keyword>
<dbReference type="RefSeq" id="XP_002297126.1">
    <property type="nucleotide sequence ID" value="XM_002297090.1"/>
</dbReference>
<feature type="region of interest" description="Disordered" evidence="1">
    <location>
        <begin position="258"/>
        <end position="294"/>
    </location>
</feature>
<reference evidence="2 3" key="1">
    <citation type="journal article" date="2004" name="Science">
        <title>The genome of the diatom Thalassiosira pseudonana: ecology, evolution, and metabolism.</title>
        <authorList>
            <person name="Armbrust E.V."/>
            <person name="Berges J.A."/>
            <person name="Bowler C."/>
            <person name="Green B.R."/>
            <person name="Martinez D."/>
            <person name="Putnam N.H."/>
            <person name="Zhou S."/>
            <person name="Allen A.E."/>
            <person name="Apt K.E."/>
            <person name="Bechner M."/>
            <person name="Brzezinski M.A."/>
            <person name="Chaal B.K."/>
            <person name="Chiovitti A."/>
            <person name="Davis A.K."/>
            <person name="Demarest M.S."/>
            <person name="Detter J.C."/>
            <person name="Glavina T."/>
            <person name="Goodstein D."/>
            <person name="Hadi M.Z."/>
            <person name="Hellsten U."/>
            <person name="Hildebrand M."/>
            <person name="Jenkins B.D."/>
            <person name="Jurka J."/>
            <person name="Kapitonov V.V."/>
            <person name="Kroger N."/>
            <person name="Lau W.W."/>
            <person name="Lane T.W."/>
            <person name="Larimer F.W."/>
            <person name="Lippmeier J.C."/>
            <person name="Lucas S."/>
            <person name="Medina M."/>
            <person name="Montsant A."/>
            <person name="Obornik M."/>
            <person name="Parker M.S."/>
            <person name="Palenik B."/>
            <person name="Pazour G.J."/>
            <person name="Richardson P.M."/>
            <person name="Rynearson T.A."/>
            <person name="Saito M.A."/>
            <person name="Schwartz D.C."/>
            <person name="Thamatrakoln K."/>
            <person name="Valentin K."/>
            <person name="Vardi A."/>
            <person name="Wilkerson F.P."/>
            <person name="Rokhsar D.S."/>
        </authorList>
    </citation>
    <scope>NUCLEOTIDE SEQUENCE [LARGE SCALE GENOMIC DNA]</scope>
    <source>
        <strain evidence="2 3">CCMP1335</strain>
    </source>
</reference>
<accession>B8LDK5</accession>
<evidence type="ECO:0000256" key="1">
    <source>
        <dbReference type="SAM" id="MobiDB-lite"/>
    </source>
</evidence>
<feature type="compositionally biased region" description="Low complexity" evidence="1">
    <location>
        <begin position="344"/>
        <end position="366"/>
    </location>
</feature>
<dbReference type="PaxDb" id="35128-Thaps25509"/>
<evidence type="ECO:0000313" key="2">
    <source>
        <dbReference type="EMBL" id="EED86594.1"/>
    </source>
</evidence>
<dbReference type="HOGENOM" id="CLU_542396_0_0_1"/>
<proteinExistence type="predicted"/>
<dbReference type="InParanoid" id="B8LDK5"/>
<dbReference type="Proteomes" id="UP000001449">
    <property type="component" value="Unassembled WGS sequence"/>
</dbReference>
<feature type="region of interest" description="Disordered" evidence="1">
    <location>
        <begin position="339"/>
        <end position="375"/>
    </location>
</feature>
<dbReference type="GeneID" id="7444387"/>
<dbReference type="OMA" id="CTSEECR"/>
<dbReference type="eggNOG" id="ENOG502T84P">
    <property type="taxonomic scope" value="Eukaryota"/>
</dbReference>
<protein>
    <submittedName>
        <fullName evidence="2">Uncharacterized protein</fullName>
    </submittedName>
</protein>
<dbReference type="EMBL" id="DS999420">
    <property type="protein sequence ID" value="EED86594.1"/>
    <property type="molecule type" value="Genomic_DNA"/>
</dbReference>
<reference evidence="2 3" key="2">
    <citation type="journal article" date="2008" name="Nature">
        <title>The Phaeodactylum genome reveals the evolutionary history of diatom genomes.</title>
        <authorList>
            <person name="Bowler C."/>
            <person name="Allen A.E."/>
            <person name="Badger J.H."/>
            <person name="Grimwood J."/>
            <person name="Jabbari K."/>
            <person name="Kuo A."/>
            <person name="Maheswari U."/>
            <person name="Martens C."/>
            <person name="Maumus F."/>
            <person name="Otillar R.P."/>
            <person name="Rayko E."/>
            <person name="Salamov A."/>
            <person name="Vandepoele K."/>
            <person name="Beszteri B."/>
            <person name="Gruber A."/>
            <person name="Heijde M."/>
            <person name="Katinka M."/>
            <person name="Mock T."/>
            <person name="Valentin K."/>
            <person name="Verret F."/>
            <person name="Berges J.A."/>
            <person name="Brownlee C."/>
            <person name="Cadoret J.P."/>
            <person name="Chiovitti A."/>
            <person name="Choi C.J."/>
            <person name="Coesel S."/>
            <person name="De Martino A."/>
            <person name="Detter J.C."/>
            <person name="Durkin C."/>
            <person name="Falciatore A."/>
            <person name="Fournet J."/>
            <person name="Haruta M."/>
            <person name="Huysman M.J."/>
            <person name="Jenkins B.D."/>
            <person name="Jiroutova K."/>
            <person name="Jorgensen R.E."/>
            <person name="Joubert Y."/>
            <person name="Kaplan A."/>
            <person name="Kroger N."/>
            <person name="Kroth P.G."/>
            <person name="La Roche J."/>
            <person name="Lindquist E."/>
            <person name="Lommer M."/>
            <person name="Martin-Jezequel V."/>
            <person name="Lopez P.J."/>
            <person name="Lucas S."/>
            <person name="Mangogna M."/>
            <person name="McGinnis K."/>
            <person name="Medlin L.K."/>
            <person name="Montsant A."/>
            <person name="Oudot-Le Secq M.P."/>
            <person name="Napoli C."/>
            <person name="Obornik M."/>
            <person name="Parker M.S."/>
            <person name="Petit J.L."/>
            <person name="Porcel B.M."/>
            <person name="Poulsen N."/>
            <person name="Robison M."/>
            <person name="Rychlewski L."/>
            <person name="Rynearson T.A."/>
            <person name="Schmutz J."/>
            <person name="Shapiro H."/>
            <person name="Siaut M."/>
            <person name="Stanley M."/>
            <person name="Sussman M.R."/>
            <person name="Taylor A.R."/>
            <person name="Vardi A."/>
            <person name="von Dassow P."/>
            <person name="Vyverman W."/>
            <person name="Willis A."/>
            <person name="Wyrwicz L.S."/>
            <person name="Rokhsar D.S."/>
            <person name="Weissenbach J."/>
            <person name="Armbrust E.V."/>
            <person name="Green B.R."/>
            <person name="Van de Peer Y."/>
            <person name="Grigoriev I.V."/>
        </authorList>
    </citation>
    <scope>NUCLEOTIDE SEQUENCE [LARGE SCALE GENOMIC DNA]</scope>
    <source>
        <strain evidence="2 3">CCMP1335</strain>
    </source>
</reference>
<dbReference type="AlphaFoldDB" id="B8LDK5"/>
<evidence type="ECO:0000313" key="3">
    <source>
        <dbReference type="Proteomes" id="UP000001449"/>
    </source>
</evidence>